<dbReference type="PANTHER" id="PTHR30480:SF13">
    <property type="entry name" value="BETA-HEXOSAMINIDASE"/>
    <property type="match status" value="1"/>
</dbReference>
<dbReference type="InterPro" id="IPR001764">
    <property type="entry name" value="Glyco_hydro_3_N"/>
</dbReference>
<dbReference type="EC" id="3.2.1.52" evidence="11"/>
<dbReference type="GO" id="GO:0008360">
    <property type="term" value="P:regulation of cell shape"/>
    <property type="evidence" value="ECO:0007669"/>
    <property type="project" value="UniProtKB-KW"/>
</dbReference>
<dbReference type="AlphaFoldDB" id="A0A450SKT1"/>
<evidence type="ECO:0000256" key="4">
    <source>
        <dbReference type="ARBA" id="ARBA00022801"/>
    </source>
</evidence>
<dbReference type="UniPathway" id="UPA00544"/>
<sequence>MSLGPIMLDLQGPELLPEERDLLGHPLAGGVILFSRNYQTPDQLTRLVADIHQRKEPRLLVAVDHEGGSVQRFRDSFTTLPAAARFGETYDHDPIAACGLAEQCGWVMAVELRAHDVDFSFAPVLDLGKGPGRVIGNRAFHRDPEIIAKLAKSFQRGVRRAGMAAVGKHFPGHGTVEADSHVDVPMDGRTLETIYQKDLVPFERMIHAGLPAIMPAHVIYPQVDDKPAGFSSVWLRTILRNQLGFNGAIFSDDITMAGAAVMGTSTERAHAALEAGCDMVIVCNDRKGVQDILDGLGKHPDPVAATRLARMHGHGQCHWDDLLSWENYRQATASLCALEPEPELDLHDDGPA</sequence>
<dbReference type="GO" id="GO:0009254">
    <property type="term" value="P:peptidoglycan turnover"/>
    <property type="evidence" value="ECO:0007669"/>
    <property type="project" value="UniProtKB-UniRule"/>
</dbReference>
<feature type="binding site" evidence="11">
    <location>
        <position position="138"/>
    </location>
    <ligand>
        <name>substrate</name>
    </ligand>
</feature>
<dbReference type="GO" id="GO:0005975">
    <property type="term" value="P:carbohydrate metabolic process"/>
    <property type="evidence" value="ECO:0007669"/>
    <property type="project" value="InterPro"/>
</dbReference>
<dbReference type="PANTHER" id="PTHR30480">
    <property type="entry name" value="BETA-HEXOSAMINIDASE-RELATED"/>
    <property type="match status" value="1"/>
</dbReference>
<feature type="active site" description="Nucleophile" evidence="11">
    <location>
        <position position="252"/>
    </location>
</feature>
<dbReference type="FunFam" id="3.20.20.300:FF:000001">
    <property type="entry name" value="Beta-hexosaminidase"/>
    <property type="match status" value="1"/>
</dbReference>
<dbReference type="InterPro" id="IPR017853">
    <property type="entry name" value="GH"/>
</dbReference>
<keyword evidence="9 11" id="KW-0961">Cell wall biogenesis/degradation</keyword>
<comment type="pathway">
    <text evidence="10 11">Cell wall biogenesis; peptidoglycan recycling.</text>
</comment>
<dbReference type="GO" id="GO:0005737">
    <property type="term" value="C:cytoplasm"/>
    <property type="evidence" value="ECO:0007669"/>
    <property type="project" value="UniProtKB-SubCell"/>
</dbReference>
<feature type="binding site" evidence="11">
    <location>
        <begin position="168"/>
        <end position="169"/>
    </location>
    <ligand>
        <name>substrate</name>
    </ligand>
</feature>
<evidence type="ECO:0000259" key="12">
    <source>
        <dbReference type="Pfam" id="PF00933"/>
    </source>
</evidence>
<name>A0A450SKT1_9GAMM</name>
<dbReference type="HAMAP" id="MF_00364">
    <property type="entry name" value="NagZ"/>
    <property type="match status" value="1"/>
</dbReference>
<accession>A0A450SKT1</accession>
<dbReference type="NCBIfam" id="NF003740">
    <property type="entry name" value="PRK05337.1"/>
    <property type="match status" value="1"/>
</dbReference>
<feature type="domain" description="Glycoside hydrolase family 3 N-terminal" evidence="12">
    <location>
        <begin position="18"/>
        <end position="294"/>
    </location>
</feature>
<evidence type="ECO:0000256" key="11">
    <source>
        <dbReference type="HAMAP-Rule" id="MF_00364"/>
    </source>
</evidence>
<dbReference type="GO" id="GO:0051301">
    <property type="term" value="P:cell division"/>
    <property type="evidence" value="ECO:0007669"/>
    <property type="project" value="UniProtKB-KW"/>
</dbReference>
<evidence type="ECO:0000256" key="5">
    <source>
        <dbReference type="ARBA" id="ARBA00022960"/>
    </source>
</evidence>
<organism evidence="13">
    <name type="scientific">Candidatus Kentrum sp. FW</name>
    <dbReference type="NCBI Taxonomy" id="2126338"/>
    <lineage>
        <taxon>Bacteria</taxon>
        <taxon>Pseudomonadati</taxon>
        <taxon>Pseudomonadota</taxon>
        <taxon>Gammaproteobacteria</taxon>
        <taxon>Candidatus Kentrum</taxon>
    </lineage>
</organism>
<dbReference type="InterPro" id="IPR036962">
    <property type="entry name" value="Glyco_hydro_3_N_sf"/>
</dbReference>
<dbReference type="Gene3D" id="3.20.20.300">
    <property type="entry name" value="Glycoside hydrolase, family 3, N-terminal domain"/>
    <property type="match status" value="1"/>
</dbReference>
<evidence type="ECO:0000256" key="2">
    <source>
        <dbReference type="ARBA" id="ARBA00022490"/>
    </source>
</evidence>
<evidence type="ECO:0000313" key="13">
    <source>
        <dbReference type="EMBL" id="VFJ54180.1"/>
    </source>
</evidence>
<dbReference type="GO" id="GO:0071555">
    <property type="term" value="P:cell wall organization"/>
    <property type="evidence" value="ECO:0007669"/>
    <property type="project" value="UniProtKB-KW"/>
</dbReference>
<feature type="site" description="Important for catalytic activity" evidence="11">
    <location>
        <position position="179"/>
    </location>
</feature>
<dbReference type="InterPro" id="IPR050226">
    <property type="entry name" value="NagZ_Beta-hexosaminidase"/>
</dbReference>
<keyword evidence="7 11" id="KW-0326">Glycosidase</keyword>
<gene>
    <name evidence="11" type="primary">nagZ</name>
    <name evidence="13" type="ORF">BECKFW1821A_GA0114235_104610</name>
</gene>
<comment type="similarity">
    <text evidence="11">Belongs to the glycosyl hydrolase 3 family. NagZ subfamily.</text>
</comment>
<comment type="catalytic activity">
    <reaction evidence="1 11">
        <text>Hydrolysis of terminal non-reducing N-acetyl-D-hexosamine residues in N-acetyl-beta-D-hexosaminides.</text>
        <dbReference type="EC" id="3.2.1.52"/>
    </reaction>
</comment>
<dbReference type="EMBL" id="CAADEW010000046">
    <property type="protein sequence ID" value="VFJ54180.1"/>
    <property type="molecule type" value="Genomic_DNA"/>
</dbReference>
<keyword evidence="8 11" id="KW-0131">Cell cycle</keyword>
<evidence type="ECO:0000256" key="10">
    <source>
        <dbReference type="ARBA" id="ARBA00037880"/>
    </source>
</evidence>
<feature type="binding site" evidence="11">
    <location>
        <position position="72"/>
    </location>
    <ligand>
        <name>substrate</name>
    </ligand>
</feature>
<dbReference type="GO" id="GO:0009252">
    <property type="term" value="P:peptidoglycan biosynthetic process"/>
    <property type="evidence" value="ECO:0007669"/>
    <property type="project" value="UniProtKB-KW"/>
</dbReference>
<dbReference type="GO" id="GO:0004563">
    <property type="term" value="F:beta-N-acetylhexosaminidase activity"/>
    <property type="evidence" value="ECO:0007669"/>
    <property type="project" value="UniProtKB-UniRule"/>
</dbReference>
<evidence type="ECO:0000256" key="3">
    <source>
        <dbReference type="ARBA" id="ARBA00022618"/>
    </source>
</evidence>
<keyword evidence="5 11" id="KW-0133">Cell shape</keyword>
<feature type="binding site" evidence="11">
    <location>
        <position position="64"/>
    </location>
    <ligand>
        <name>substrate</name>
    </ligand>
</feature>
<keyword evidence="2 11" id="KW-0963">Cytoplasm</keyword>
<evidence type="ECO:0000256" key="1">
    <source>
        <dbReference type="ARBA" id="ARBA00001231"/>
    </source>
</evidence>
<feature type="active site" description="Proton donor/acceptor" evidence="11">
    <location>
        <position position="181"/>
    </location>
</feature>
<comment type="function">
    <text evidence="11">Plays a role in peptidoglycan recycling by cleaving the terminal beta-1,4-linked N-acetylglucosamine (GlcNAc) from peptide-linked peptidoglycan fragments, giving rise to free GlcNAc, anhydro-N-acetylmuramic acid and anhydro-N-acetylmuramic acid-linked peptides.</text>
</comment>
<dbReference type="Pfam" id="PF00933">
    <property type="entry name" value="Glyco_hydro_3"/>
    <property type="match status" value="1"/>
</dbReference>
<keyword evidence="3 11" id="KW-0132">Cell division</keyword>
<evidence type="ECO:0000256" key="9">
    <source>
        <dbReference type="ARBA" id="ARBA00023316"/>
    </source>
</evidence>
<protein>
    <recommendedName>
        <fullName evidence="11">Beta-hexosaminidase</fullName>
        <ecNumber evidence="11">3.2.1.52</ecNumber>
    </recommendedName>
    <alternativeName>
        <fullName evidence="11">Beta-N-acetylhexosaminidase</fullName>
    </alternativeName>
    <alternativeName>
        <fullName evidence="11">N-acetyl-beta-glucosaminidase</fullName>
    </alternativeName>
</protein>
<comment type="subcellular location">
    <subcellularLocation>
        <location evidence="11">Cytoplasm</location>
    </subcellularLocation>
</comment>
<dbReference type="InterPro" id="IPR022956">
    <property type="entry name" value="Beta_hexosaminidase_bac"/>
</dbReference>
<dbReference type="SUPFAM" id="SSF51445">
    <property type="entry name" value="(Trans)glycosidases"/>
    <property type="match status" value="1"/>
</dbReference>
<reference evidence="13" key="1">
    <citation type="submission" date="2019-02" db="EMBL/GenBank/DDBJ databases">
        <authorList>
            <person name="Gruber-Vodicka R. H."/>
            <person name="Seah K. B. B."/>
        </authorList>
    </citation>
    <scope>NUCLEOTIDE SEQUENCE</scope>
    <source>
        <strain evidence="13">BECK_BZ15</strain>
    </source>
</reference>
<evidence type="ECO:0000256" key="8">
    <source>
        <dbReference type="ARBA" id="ARBA00023306"/>
    </source>
</evidence>
<keyword evidence="6 11" id="KW-0573">Peptidoglycan synthesis</keyword>
<proteinExistence type="inferred from homology"/>
<keyword evidence="4 11" id="KW-0378">Hydrolase</keyword>
<evidence type="ECO:0000256" key="6">
    <source>
        <dbReference type="ARBA" id="ARBA00022984"/>
    </source>
</evidence>
<evidence type="ECO:0000256" key="7">
    <source>
        <dbReference type="ARBA" id="ARBA00023295"/>
    </source>
</evidence>